<evidence type="ECO:0000259" key="3">
    <source>
        <dbReference type="SMART" id="SM00829"/>
    </source>
</evidence>
<dbReference type="PANTHER" id="PTHR48106">
    <property type="entry name" value="QUINONE OXIDOREDUCTASE PIG3-RELATED"/>
    <property type="match status" value="1"/>
</dbReference>
<evidence type="ECO:0000256" key="2">
    <source>
        <dbReference type="ARBA" id="ARBA00023002"/>
    </source>
</evidence>
<organism evidence="4">
    <name type="scientific">freshwater metagenome</name>
    <dbReference type="NCBI Taxonomy" id="449393"/>
    <lineage>
        <taxon>unclassified sequences</taxon>
        <taxon>metagenomes</taxon>
        <taxon>ecological metagenomes</taxon>
    </lineage>
</organism>
<dbReference type="InterPro" id="IPR011032">
    <property type="entry name" value="GroES-like_sf"/>
</dbReference>
<dbReference type="Pfam" id="PF00107">
    <property type="entry name" value="ADH_zinc_N"/>
    <property type="match status" value="1"/>
</dbReference>
<dbReference type="EMBL" id="CAEZUX010000039">
    <property type="protein sequence ID" value="CAB4612241.1"/>
    <property type="molecule type" value="Genomic_DNA"/>
</dbReference>
<dbReference type="SMART" id="SM00829">
    <property type="entry name" value="PKS_ER"/>
    <property type="match status" value="1"/>
</dbReference>
<dbReference type="InterPro" id="IPR013149">
    <property type="entry name" value="ADH-like_C"/>
</dbReference>
<dbReference type="InterPro" id="IPR020843">
    <property type="entry name" value="ER"/>
</dbReference>
<accession>A0A6J6HEW5</accession>
<dbReference type="Pfam" id="PF08240">
    <property type="entry name" value="ADH_N"/>
    <property type="match status" value="1"/>
</dbReference>
<evidence type="ECO:0000256" key="1">
    <source>
        <dbReference type="ARBA" id="ARBA00022857"/>
    </source>
</evidence>
<feature type="domain" description="Enoyl reductase (ER)" evidence="3">
    <location>
        <begin position="10"/>
        <end position="320"/>
    </location>
</feature>
<gene>
    <name evidence="4" type="ORF">UFOPK1874_00508</name>
</gene>
<keyword evidence="2" id="KW-0560">Oxidoreductase</keyword>
<dbReference type="PROSITE" id="PS01162">
    <property type="entry name" value="QOR_ZETA_CRYSTAL"/>
    <property type="match status" value="1"/>
</dbReference>
<dbReference type="InterPro" id="IPR002364">
    <property type="entry name" value="Quin_OxRdtase/zeta-crystal_CS"/>
</dbReference>
<dbReference type="Gene3D" id="3.90.180.10">
    <property type="entry name" value="Medium-chain alcohol dehydrogenases, catalytic domain"/>
    <property type="match status" value="1"/>
</dbReference>
<reference evidence="4" key="1">
    <citation type="submission" date="2020-05" db="EMBL/GenBank/DDBJ databases">
        <authorList>
            <person name="Chiriac C."/>
            <person name="Salcher M."/>
            <person name="Ghai R."/>
            <person name="Kavagutti S V."/>
        </authorList>
    </citation>
    <scope>NUCLEOTIDE SEQUENCE</scope>
</reference>
<protein>
    <submittedName>
        <fullName evidence="4">Unannotated protein</fullName>
    </submittedName>
</protein>
<dbReference type="InterPro" id="IPR036291">
    <property type="entry name" value="NAD(P)-bd_dom_sf"/>
</dbReference>
<evidence type="ECO:0000313" key="4">
    <source>
        <dbReference type="EMBL" id="CAB4612241.1"/>
    </source>
</evidence>
<name>A0A6J6HEW5_9ZZZZ</name>
<dbReference type="InterPro" id="IPR013154">
    <property type="entry name" value="ADH-like_N"/>
</dbReference>
<dbReference type="GO" id="GO:0016651">
    <property type="term" value="F:oxidoreductase activity, acting on NAD(P)H"/>
    <property type="evidence" value="ECO:0007669"/>
    <property type="project" value="TreeGrafter"/>
</dbReference>
<sequence length="322" mass="33503">MKAAVYDQVGGPEVFRYEEVAEPQLRKGGVLIDVAFIGIQGGDLLHRQGGVLATTPHIVGYQCSGIIREVGDGVTDFVKGQPVVATMAYGSHAEVVSVATASVWALPDGVSLEQGAGVPIEFGTAHDCLFEFGRLQAGESVLVQAGAGGVGLAAIQLAKAAGATVFATASSDERLARLKDYGLDHAINYAQADTAKTIMDITGGKGVNLVVDPVGGKTLEASIASLAYRGRVSYVGNAGREAQPPQIGGLMAKNAEIHGVFLGAEMAMNGHRTHPMIAGLLDRIAAGDLTVVTDKTFHLAEAADAHRYIESRQAFGRVLMIP</sequence>
<dbReference type="SUPFAM" id="SSF51735">
    <property type="entry name" value="NAD(P)-binding Rossmann-fold domains"/>
    <property type="match status" value="1"/>
</dbReference>
<dbReference type="Gene3D" id="3.40.50.720">
    <property type="entry name" value="NAD(P)-binding Rossmann-like Domain"/>
    <property type="match status" value="1"/>
</dbReference>
<dbReference type="SUPFAM" id="SSF50129">
    <property type="entry name" value="GroES-like"/>
    <property type="match status" value="1"/>
</dbReference>
<dbReference type="AlphaFoldDB" id="A0A6J6HEW5"/>
<keyword evidence="1" id="KW-0521">NADP</keyword>
<dbReference type="GO" id="GO:0008270">
    <property type="term" value="F:zinc ion binding"/>
    <property type="evidence" value="ECO:0007669"/>
    <property type="project" value="InterPro"/>
</dbReference>
<dbReference type="GO" id="GO:0070402">
    <property type="term" value="F:NADPH binding"/>
    <property type="evidence" value="ECO:0007669"/>
    <property type="project" value="TreeGrafter"/>
</dbReference>
<proteinExistence type="predicted"/>